<reference evidence="2" key="1">
    <citation type="submission" date="2023-10" db="EMBL/GenBank/DDBJ databases">
        <authorList>
            <person name="Chen Y."/>
            <person name="Shah S."/>
            <person name="Dougan E. K."/>
            <person name="Thang M."/>
            <person name="Chan C."/>
        </authorList>
    </citation>
    <scope>NUCLEOTIDE SEQUENCE [LARGE SCALE GENOMIC DNA]</scope>
</reference>
<evidence type="ECO:0000313" key="2">
    <source>
        <dbReference type="EMBL" id="CAK0871172.1"/>
    </source>
</evidence>
<protein>
    <submittedName>
        <fullName evidence="2">Uncharacterized protein</fullName>
    </submittedName>
</protein>
<evidence type="ECO:0000256" key="1">
    <source>
        <dbReference type="SAM" id="MobiDB-lite"/>
    </source>
</evidence>
<comment type="caution">
    <text evidence="2">The sequence shown here is derived from an EMBL/GenBank/DDBJ whole genome shotgun (WGS) entry which is preliminary data.</text>
</comment>
<evidence type="ECO:0000313" key="3">
    <source>
        <dbReference type="Proteomes" id="UP001189429"/>
    </source>
</evidence>
<accession>A0ABN9VDI2</accession>
<feature type="compositionally biased region" description="Basic residues" evidence="1">
    <location>
        <begin position="147"/>
        <end position="157"/>
    </location>
</feature>
<dbReference type="Proteomes" id="UP001189429">
    <property type="component" value="Unassembled WGS sequence"/>
</dbReference>
<gene>
    <name evidence="2" type="ORF">PCOR1329_LOCUS57081</name>
</gene>
<organism evidence="2 3">
    <name type="scientific">Prorocentrum cordatum</name>
    <dbReference type="NCBI Taxonomy" id="2364126"/>
    <lineage>
        <taxon>Eukaryota</taxon>
        <taxon>Sar</taxon>
        <taxon>Alveolata</taxon>
        <taxon>Dinophyceae</taxon>
        <taxon>Prorocentrales</taxon>
        <taxon>Prorocentraceae</taxon>
        <taxon>Prorocentrum</taxon>
    </lineage>
</organism>
<dbReference type="EMBL" id="CAUYUJ010017042">
    <property type="protein sequence ID" value="CAK0871172.1"/>
    <property type="molecule type" value="Genomic_DNA"/>
</dbReference>
<feature type="region of interest" description="Disordered" evidence="1">
    <location>
        <begin position="141"/>
        <end position="165"/>
    </location>
</feature>
<proteinExistence type="predicted"/>
<keyword evidence="3" id="KW-1185">Reference proteome</keyword>
<name>A0ABN9VDI2_9DINO</name>
<sequence>MPPDGSEYSNSRVYCTQGKYQLPGTKIKTCQPELSRCYGWPAECDDPFCRNGGADRGDGLYCHRGMIVSCTGDDAPVTENACSDGRTTLSQDCTRVQERHCVQRGDQFFCADGDSRLEGACNDWDNNFTPRRRRGWNYYDDNDAQRRRGSSPRRRGSPSKYYYGD</sequence>